<evidence type="ECO:0000313" key="1">
    <source>
        <dbReference type="EMBL" id="QOK95216.1"/>
    </source>
</evidence>
<dbReference type="Proteomes" id="UP000593970">
    <property type="component" value="Chromosome"/>
</dbReference>
<name>A0AA92JYQ5_RALSL</name>
<gene>
    <name evidence="1" type="ORF">HF909_01265</name>
</gene>
<dbReference type="EMBL" id="CP051169">
    <property type="protein sequence ID" value="QOK95216.1"/>
    <property type="molecule type" value="Genomic_DNA"/>
</dbReference>
<proteinExistence type="predicted"/>
<dbReference type="AlphaFoldDB" id="A0AA92JYQ5"/>
<evidence type="ECO:0000313" key="2">
    <source>
        <dbReference type="Proteomes" id="UP000593970"/>
    </source>
</evidence>
<reference evidence="2" key="1">
    <citation type="submission" date="2020-04" db="EMBL/GenBank/DDBJ databases">
        <title>Ralstonia solanacearum UW576, UW763, UW773, and UW774.</title>
        <authorList>
            <person name="Steidl O."/>
            <person name="Truchon A."/>
            <person name="Allen C."/>
        </authorList>
    </citation>
    <scope>NUCLEOTIDE SEQUENCE [LARGE SCALE GENOMIC DNA]</scope>
    <source>
        <strain evidence="2">UW774</strain>
    </source>
</reference>
<accession>A0AA92JYQ5</accession>
<sequence length="316" mass="35883">MASEKLNLGKTVLAFLKTRAGEKFTARQIAEWVFETFPAECQAKKARSQALTTDTALLYQLAAEIGSQRPRLQKKHPELKVTEGNPHRYYYSEQSDADEVMQAEDANVATTAAEPGLKGEHALYPLLTRYLWEGLDIYTKRIDEKRSSNKHGPDGNSWLFPDLVGMEDLGREWHHEVQDCVKQYAGKRTKLWSFEVKLLLNRSNVRRNFFQAVSNSSWANFGYLVAGEVQADAMKELRMLSGVHGIGLIRLDTTDPSESAILIPARERAEIDWESANRLAAENKDFLDYLKLVKQLYQTGEARASDWDVPKAPLDF</sequence>
<organism evidence="1 2">
    <name type="scientific">Ralstonia solanacearum</name>
    <name type="common">Pseudomonas solanacearum</name>
    <dbReference type="NCBI Taxonomy" id="305"/>
    <lineage>
        <taxon>Bacteria</taxon>
        <taxon>Pseudomonadati</taxon>
        <taxon>Pseudomonadota</taxon>
        <taxon>Betaproteobacteria</taxon>
        <taxon>Burkholderiales</taxon>
        <taxon>Burkholderiaceae</taxon>
        <taxon>Ralstonia</taxon>
        <taxon>Ralstonia solanacearum species complex</taxon>
    </lineage>
</organism>
<protein>
    <submittedName>
        <fullName evidence="1">HrgA protein</fullName>
    </submittedName>
</protein>